<dbReference type="KEGG" id="fjo:Fjoh_0306"/>
<dbReference type="InterPro" id="IPR002656">
    <property type="entry name" value="Acyl_transf_3_dom"/>
</dbReference>
<evidence type="ECO:0000256" key="1">
    <source>
        <dbReference type="SAM" id="Phobius"/>
    </source>
</evidence>
<feature type="transmembrane region" description="Helical" evidence="1">
    <location>
        <begin position="330"/>
        <end position="351"/>
    </location>
</feature>
<keyword evidence="1" id="KW-0812">Transmembrane</keyword>
<evidence type="ECO:0000313" key="3">
    <source>
        <dbReference type="EMBL" id="ABQ03342.1"/>
    </source>
</evidence>
<feature type="transmembrane region" description="Helical" evidence="1">
    <location>
        <begin position="87"/>
        <end position="105"/>
    </location>
</feature>
<dbReference type="Pfam" id="PF01757">
    <property type="entry name" value="Acyl_transf_3"/>
    <property type="match status" value="1"/>
</dbReference>
<dbReference type="InterPro" id="IPR050879">
    <property type="entry name" value="Acyltransferase_3"/>
</dbReference>
<dbReference type="GeneID" id="31763172"/>
<feature type="transmembrane region" description="Helical" evidence="1">
    <location>
        <begin position="178"/>
        <end position="198"/>
    </location>
</feature>
<feature type="transmembrane region" description="Helical" evidence="1">
    <location>
        <begin position="264"/>
        <end position="283"/>
    </location>
</feature>
<dbReference type="OrthoDB" id="290051at2"/>
<feature type="transmembrane region" description="Helical" evidence="1">
    <location>
        <begin position="304"/>
        <end position="324"/>
    </location>
</feature>
<accession>A5FN75</accession>
<feature type="transmembrane region" description="Helical" evidence="1">
    <location>
        <begin position="210"/>
        <end position="230"/>
    </location>
</feature>
<reference evidence="3 4" key="1">
    <citation type="journal article" date="2009" name="Appl. Environ. Microbiol.">
        <title>Novel features of the polysaccharide-digesting gliding bacterium Flavobacterium johnsoniae as revealed by genome sequence analysis.</title>
        <authorList>
            <person name="McBride M.J."/>
            <person name="Xie G."/>
            <person name="Martens E.C."/>
            <person name="Lapidus A."/>
            <person name="Henrissat B."/>
            <person name="Rhodes R.G."/>
            <person name="Goltsman E."/>
            <person name="Wang W."/>
            <person name="Xu J."/>
            <person name="Hunnicutt D.W."/>
            <person name="Staroscik A.M."/>
            <person name="Hoover T.R."/>
            <person name="Cheng Y.Q."/>
            <person name="Stein J.L."/>
        </authorList>
    </citation>
    <scope>NUCLEOTIDE SEQUENCE [LARGE SCALE GENOMIC DNA]</scope>
    <source>
        <strain evidence="4">ATCC 17061 / DSM 2064 / JCM 8514 / BCRC 14874 / CCUG 350202 / NBRC 14942 / NCIMB 11054 / UW101</strain>
    </source>
</reference>
<proteinExistence type="predicted"/>
<keyword evidence="3" id="KW-0808">Transferase</keyword>
<dbReference type="RefSeq" id="WP_012022412.1">
    <property type="nucleotide sequence ID" value="NC_009441.1"/>
</dbReference>
<evidence type="ECO:0000313" key="4">
    <source>
        <dbReference type="Proteomes" id="UP000006694"/>
    </source>
</evidence>
<organism evidence="3 4">
    <name type="scientific">Flavobacterium johnsoniae (strain ATCC 17061 / DSM 2064 / JCM 8514 / BCRC 14874 / CCUG 350202 / NBRC 14942 / NCIMB 11054 / UW101)</name>
    <name type="common">Cytophaga johnsonae</name>
    <dbReference type="NCBI Taxonomy" id="376686"/>
    <lineage>
        <taxon>Bacteria</taxon>
        <taxon>Pseudomonadati</taxon>
        <taxon>Bacteroidota</taxon>
        <taxon>Flavobacteriia</taxon>
        <taxon>Flavobacteriales</taxon>
        <taxon>Flavobacteriaceae</taxon>
        <taxon>Flavobacterium</taxon>
    </lineage>
</organism>
<feature type="domain" description="Acyltransferase 3" evidence="2">
    <location>
        <begin position="10"/>
        <end position="348"/>
    </location>
</feature>
<name>A5FN75_FLAJ1</name>
<dbReference type="PANTHER" id="PTHR23028:SF53">
    <property type="entry name" value="ACYL_TRANSF_3 DOMAIN-CONTAINING PROTEIN"/>
    <property type="match status" value="1"/>
</dbReference>
<sequence length="366" mass="43114">MIKSNNYFSNLNGVRCIAASMVIISHIELGKSYFGIANKFESLKHLGALGVSLFFVLSGFLITFLLLEEKSKNGQINIKFFYLRRILRIWPLYFLIVILSIFILPHIKWFDIPNFSLDFDSNFEFIKVIVLFLFFLTNILISIKLVPFATQTWSIGTEEQFYLIWPLIINRTEKLEKLFILIIFFYNLLNVVIRNSIFSEIKYFSLFQNYISLIQLDSLAFGALGACLLFKKSKILSRIINNFSFFFFLLLLVIGVIFYSHIIYFRSIFTAICFVVIILNLVRNEMLTNVLENKFFFKMGEISYGLYMYHQIVIAMCMNVLLKYDKFNNSLLYIFTFAITILISILSYKFLEKPFIQKKKHYTFKS</sequence>
<feature type="transmembrane region" description="Helical" evidence="1">
    <location>
        <begin position="125"/>
        <end position="146"/>
    </location>
</feature>
<feature type="transmembrane region" description="Helical" evidence="1">
    <location>
        <begin position="7"/>
        <end position="27"/>
    </location>
</feature>
<dbReference type="HOGENOM" id="CLU_005679_1_2_10"/>
<feature type="transmembrane region" description="Helical" evidence="1">
    <location>
        <begin position="239"/>
        <end position="258"/>
    </location>
</feature>
<keyword evidence="3" id="KW-0012">Acyltransferase</keyword>
<dbReference type="STRING" id="376686.Fjoh_0306"/>
<protein>
    <submittedName>
        <fullName evidence="3">Acyltransferase 3</fullName>
    </submittedName>
</protein>
<dbReference type="AlphaFoldDB" id="A5FN75"/>
<keyword evidence="4" id="KW-1185">Reference proteome</keyword>
<dbReference type="eggNOG" id="COG1835">
    <property type="taxonomic scope" value="Bacteria"/>
</dbReference>
<dbReference type="GO" id="GO:0016020">
    <property type="term" value="C:membrane"/>
    <property type="evidence" value="ECO:0007669"/>
    <property type="project" value="TreeGrafter"/>
</dbReference>
<dbReference type="PANTHER" id="PTHR23028">
    <property type="entry name" value="ACETYLTRANSFERASE"/>
    <property type="match status" value="1"/>
</dbReference>
<dbReference type="GO" id="GO:0009103">
    <property type="term" value="P:lipopolysaccharide biosynthetic process"/>
    <property type="evidence" value="ECO:0007669"/>
    <property type="project" value="TreeGrafter"/>
</dbReference>
<dbReference type="Proteomes" id="UP000006694">
    <property type="component" value="Chromosome"/>
</dbReference>
<feature type="transmembrane region" description="Helical" evidence="1">
    <location>
        <begin position="47"/>
        <end position="67"/>
    </location>
</feature>
<keyword evidence="1" id="KW-1133">Transmembrane helix</keyword>
<dbReference type="EMBL" id="CP000685">
    <property type="protein sequence ID" value="ABQ03342.1"/>
    <property type="molecule type" value="Genomic_DNA"/>
</dbReference>
<dbReference type="GO" id="GO:0016747">
    <property type="term" value="F:acyltransferase activity, transferring groups other than amino-acyl groups"/>
    <property type="evidence" value="ECO:0007669"/>
    <property type="project" value="InterPro"/>
</dbReference>
<keyword evidence="1" id="KW-0472">Membrane</keyword>
<evidence type="ECO:0000259" key="2">
    <source>
        <dbReference type="Pfam" id="PF01757"/>
    </source>
</evidence>
<gene>
    <name evidence="3" type="ordered locus">Fjoh_0306</name>
</gene>